<evidence type="ECO:0000256" key="5">
    <source>
        <dbReference type="ARBA" id="ARBA00022801"/>
    </source>
</evidence>
<sequence length="261" mass="28905">MKFSSYTNTALDAAKAGTDVLLKYYNGVLNVEYKGETDPVTQADRNSQKAIIKTIKAVFPHHGILAEEDGVNEVKEDYCWIIDPLDGTVNFVHGVPMFCVSIGLKYKDEIISGVIYSPVTKEVFISEKNKGAWLNGKKIKVSKIEDMIRALAVTGFPYYVRKSSAGVIKNFKNIMLECQGIRRLGSAALDMAYVACGRFDFFWEEGLKPWDIAAGALVVKEAGGKVSDYCGSKDFIFKDTMLTSNGSVMHEKILKIINGKK</sequence>
<evidence type="ECO:0000313" key="9">
    <source>
        <dbReference type="EMBL" id="OEG71360.1"/>
    </source>
</evidence>
<keyword evidence="4 7" id="KW-0479">Metal-binding</keyword>
<feature type="binding site" evidence="7">
    <location>
        <position position="67"/>
    </location>
    <ligand>
        <name>Mg(2+)</name>
        <dbReference type="ChEBI" id="CHEBI:18420"/>
        <label>1</label>
        <note>catalytic</note>
    </ligand>
</feature>
<dbReference type="GO" id="GO:0007165">
    <property type="term" value="P:signal transduction"/>
    <property type="evidence" value="ECO:0007669"/>
    <property type="project" value="TreeGrafter"/>
</dbReference>
<dbReference type="GO" id="GO:0006020">
    <property type="term" value="P:inositol metabolic process"/>
    <property type="evidence" value="ECO:0007669"/>
    <property type="project" value="TreeGrafter"/>
</dbReference>
<evidence type="ECO:0000256" key="8">
    <source>
        <dbReference type="RuleBase" id="RU364068"/>
    </source>
</evidence>
<dbReference type="EMBL" id="LNVX01000218">
    <property type="protein sequence ID" value="OEG71360.1"/>
    <property type="molecule type" value="Genomic_DNA"/>
</dbReference>
<feature type="binding site" evidence="7">
    <location>
        <position position="85"/>
    </location>
    <ligand>
        <name>Mg(2+)</name>
        <dbReference type="ChEBI" id="CHEBI:18420"/>
        <label>1</label>
        <note>catalytic</note>
    </ligand>
</feature>
<dbReference type="PRINTS" id="PR01959">
    <property type="entry name" value="SBIMPHPHTASE"/>
</dbReference>
<evidence type="ECO:0000256" key="3">
    <source>
        <dbReference type="ARBA" id="ARBA00009759"/>
    </source>
</evidence>
<comment type="catalytic activity">
    <reaction evidence="1 8">
        <text>a myo-inositol phosphate + H2O = myo-inositol + phosphate</text>
        <dbReference type="Rhea" id="RHEA:24056"/>
        <dbReference type="ChEBI" id="CHEBI:15377"/>
        <dbReference type="ChEBI" id="CHEBI:17268"/>
        <dbReference type="ChEBI" id="CHEBI:43474"/>
        <dbReference type="ChEBI" id="CHEBI:84139"/>
        <dbReference type="EC" id="3.1.3.25"/>
    </reaction>
</comment>
<dbReference type="Gene3D" id="3.30.540.10">
    <property type="entry name" value="Fructose-1,6-Bisphosphatase, subunit A, domain 1"/>
    <property type="match status" value="1"/>
</dbReference>
<dbReference type="EC" id="3.1.3.25" evidence="8"/>
<dbReference type="Pfam" id="PF00459">
    <property type="entry name" value="Inositol_P"/>
    <property type="match status" value="1"/>
</dbReference>
<dbReference type="InterPro" id="IPR020550">
    <property type="entry name" value="Inositol_monophosphatase_CS"/>
</dbReference>
<dbReference type="PANTHER" id="PTHR20854">
    <property type="entry name" value="INOSITOL MONOPHOSPHATASE"/>
    <property type="match status" value="1"/>
</dbReference>
<dbReference type="PANTHER" id="PTHR20854:SF4">
    <property type="entry name" value="INOSITOL-1-MONOPHOSPHATASE-RELATED"/>
    <property type="match status" value="1"/>
</dbReference>
<dbReference type="SUPFAM" id="SSF56655">
    <property type="entry name" value="Carbohydrate phosphatase"/>
    <property type="match status" value="1"/>
</dbReference>
<dbReference type="GO" id="GO:0046872">
    <property type="term" value="F:metal ion binding"/>
    <property type="evidence" value="ECO:0007669"/>
    <property type="project" value="UniProtKB-KW"/>
</dbReference>
<name>A0A1E5ILI0_ENDTX</name>
<dbReference type="PROSITE" id="PS00630">
    <property type="entry name" value="IMP_2"/>
    <property type="match status" value="1"/>
</dbReference>
<evidence type="ECO:0000256" key="2">
    <source>
        <dbReference type="ARBA" id="ARBA00001946"/>
    </source>
</evidence>
<comment type="cofactor">
    <cofactor evidence="2 7 8">
        <name>Mg(2+)</name>
        <dbReference type="ChEBI" id="CHEBI:18420"/>
    </cofactor>
</comment>
<evidence type="ECO:0000256" key="7">
    <source>
        <dbReference type="PIRSR" id="PIRSR600760-2"/>
    </source>
</evidence>
<reference evidence="9 10" key="1">
    <citation type="submission" date="2015-11" db="EMBL/GenBank/DDBJ databases">
        <title>Evidence for parallel genomic evolution in an endosymbiosis of termite gut flagellates.</title>
        <authorList>
            <person name="Zheng H."/>
        </authorList>
    </citation>
    <scope>NUCLEOTIDE SEQUENCE [LARGE SCALE GENOMIC DNA]</scope>
    <source>
        <strain evidence="9 10">CET450</strain>
    </source>
</reference>
<dbReference type="InterPro" id="IPR000760">
    <property type="entry name" value="Inositol_monophosphatase-like"/>
</dbReference>
<keyword evidence="5 8" id="KW-0378">Hydrolase</keyword>
<feature type="binding site" evidence="7">
    <location>
        <position position="83"/>
    </location>
    <ligand>
        <name>Mg(2+)</name>
        <dbReference type="ChEBI" id="CHEBI:18420"/>
        <label>1</label>
        <note>catalytic</note>
    </ligand>
</feature>
<feature type="binding site" evidence="7">
    <location>
        <position position="211"/>
    </location>
    <ligand>
        <name>Mg(2+)</name>
        <dbReference type="ChEBI" id="CHEBI:18420"/>
        <label>1</label>
        <note>catalytic</note>
    </ligand>
</feature>
<dbReference type="InterPro" id="IPR022337">
    <property type="entry name" value="Inositol_monophosphatase_SuhB"/>
</dbReference>
<dbReference type="GO" id="GO:0008934">
    <property type="term" value="F:inositol monophosphate 1-phosphatase activity"/>
    <property type="evidence" value="ECO:0007669"/>
    <property type="project" value="InterPro"/>
</dbReference>
<comment type="caution">
    <text evidence="9">The sequence shown here is derived from an EMBL/GenBank/DDBJ whole genome shotgun (WGS) entry which is preliminary data.</text>
</comment>
<dbReference type="PROSITE" id="PS00629">
    <property type="entry name" value="IMP_1"/>
    <property type="match status" value="1"/>
</dbReference>
<evidence type="ECO:0000256" key="6">
    <source>
        <dbReference type="ARBA" id="ARBA00022842"/>
    </source>
</evidence>
<evidence type="ECO:0000256" key="4">
    <source>
        <dbReference type="ARBA" id="ARBA00022723"/>
    </source>
</evidence>
<dbReference type="CDD" id="cd01639">
    <property type="entry name" value="IMPase"/>
    <property type="match status" value="1"/>
</dbReference>
<dbReference type="InterPro" id="IPR020583">
    <property type="entry name" value="Inositol_monoP_metal-BS"/>
</dbReference>
<evidence type="ECO:0000313" key="10">
    <source>
        <dbReference type="Proteomes" id="UP000095237"/>
    </source>
</evidence>
<feature type="binding site" evidence="7">
    <location>
        <position position="86"/>
    </location>
    <ligand>
        <name>Mg(2+)</name>
        <dbReference type="ChEBI" id="CHEBI:18420"/>
        <label>1</label>
        <note>catalytic</note>
    </ligand>
</feature>
<keyword evidence="10" id="KW-1185">Reference proteome</keyword>
<comment type="similarity">
    <text evidence="3 8">Belongs to the inositol monophosphatase superfamily.</text>
</comment>
<dbReference type="Proteomes" id="UP000095237">
    <property type="component" value="Unassembled WGS sequence"/>
</dbReference>
<proteinExistence type="inferred from homology"/>
<keyword evidence="6 7" id="KW-0460">Magnesium</keyword>
<dbReference type="Gene3D" id="3.40.190.80">
    <property type="match status" value="1"/>
</dbReference>
<organism evidence="9 10">
    <name type="scientific">Endomicrobium trichonymphae</name>
    <dbReference type="NCBI Taxonomy" id="1408204"/>
    <lineage>
        <taxon>Bacteria</taxon>
        <taxon>Pseudomonadati</taxon>
        <taxon>Elusimicrobiota</taxon>
        <taxon>Endomicrobiia</taxon>
        <taxon>Endomicrobiales</taxon>
        <taxon>Endomicrobiaceae</taxon>
        <taxon>Candidatus Endomicrobiellum</taxon>
    </lineage>
</organism>
<dbReference type="InterPro" id="IPR033942">
    <property type="entry name" value="IMPase"/>
</dbReference>
<protein>
    <recommendedName>
        <fullName evidence="8">Inositol-1-monophosphatase</fullName>
        <ecNumber evidence="8">3.1.3.25</ecNumber>
    </recommendedName>
</protein>
<dbReference type="FunFam" id="3.30.540.10:FF:000003">
    <property type="entry name" value="Inositol-1-monophosphatase"/>
    <property type="match status" value="1"/>
</dbReference>
<evidence type="ECO:0000256" key="1">
    <source>
        <dbReference type="ARBA" id="ARBA00001033"/>
    </source>
</evidence>
<accession>A0A1E5ILI0</accession>
<gene>
    <name evidence="9" type="ORF">ATZ36_14655</name>
</gene>
<dbReference type="GO" id="GO:0046854">
    <property type="term" value="P:phosphatidylinositol phosphate biosynthetic process"/>
    <property type="evidence" value="ECO:0007669"/>
    <property type="project" value="InterPro"/>
</dbReference>
<dbReference type="AlphaFoldDB" id="A0A1E5ILI0"/>
<dbReference type="PRINTS" id="PR00377">
    <property type="entry name" value="IMPHPHTASES"/>
</dbReference>
<dbReference type="FunFam" id="3.40.190.80:FF:000002">
    <property type="entry name" value="Inositol-1-monophosphatase"/>
    <property type="match status" value="1"/>
</dbReference>